<sequence>MTSHKDFTSSAQYSTLLILRRQPTLPDFEFDLAANHLDLDSKATDSSFWASSYTGKKLGKLAMVQYAPRMDELDELADPCCKPSS</sequence>
<evidence type="ECO:0000313" key="2">
    <source>
        <dbReference type="Proteomes" id="UP000693738"/>
    </source>
</evidence>
<accession>A0A8J2IRB3</accession>
<dbReference type="AlphaFoldDB" id="A0A8J2IRB3"/>
<reference evidence="1" key="1">
    <citation type="submission" date="2021-05" db="EMBL/GenBank/DDBJ databases">
        <authorList>
            <person name="Khan N."/>
        </authorList>
    </citation>
    <scope>NUCLEOTIDE SEQUENCE</scope>
</reference>
<comment type="caution">
    <text evidence="1">The sequence shown here is derived from an EMBL/GenBank/DDBJ whole genome shotgun (WGS) entry which is preliminary data.</text>
</comment>
<gene>
    <name evidence="1" type="ORF">FEQUK3_LOCUS722</name>
</gene>
<dbReference type="EMBL" id="CAJSTJ010000033">
    <property type="protein sequence ID" value="CAG7555028.1"/>
    <property type="molecule type" value="Genomic_DNA"/>
</dbReference>
<protein>
    <submittedName>
        <fullName evidence="1">Uncharacterized protein</fullName>
    </submittedName>
</protein>
<dbReference type="Proteomes" id="UP000693738">
    <property type="component" value="Unassembled WGS sequence"/>
</dbReference>
<evidence type="ECO:0000313" key="1">
    <source>
        <dbReference type="EMBL" id="CAG7555028.1"/>
    </source>
</evidence>
<proteinExistence type="predicted"/>
<name>A0A8J2IRB3_FUSEQ</name>
<organism evidence="1 2">
    <name type="scientific">Fusarium equiseti</name>
    <name type="common">Fusarium scirpi</name>
    <dbReference type="NCBI Taxonomy" id="61235"/>
    <lineage>
        <taxon>Eukaryota</taxon>
        <taxon>Fungi</taxon>
        <taxon>Dikarya</taxon>
        <taxon>Ascomycota</taxon>
        <taxon>Pezizomycotina</taxon>
        <taxon>Sordariomycetes</taxon>
        <taxon>Hypocreomycetidae</taxon>
        <taxon>Hypocreales</taxon>
        <taxon>Nectriaceae</taxon>
        <taxon>Fusarium</taxon>
        <taxon>Fusarium incarnatum-equiseti species complex</taxon>
    </lineage>
</organism>